<name>A0A0A8ZE55_ARUDO</name>
<organism evidence="1">
    <name type="scientific">Arundo donax</name>
    <name type="common">Giant reed</name>
    <name type="synonym">Donax arundinaceus</name>
    <dbReference type="NCBI Taxonomy" id="35708"/>
    <lineage>
        <taxon>Eukaryota</taxon>
        <taxon>Viridiplantae</taxon>
        <taxon>Streptophyta</taxon>
        <taxon>Embryophyta</taxon>
        <taxon>Tracheophyta</taxon>
        <taxon>Spermatophyta</taxon>
        <taxon>Magnoliopsida</taxon>
        <taxon>Liliopsida</taxon>
        <taxon>Poales</taxon>
        <taxon>Poaceae</taxon>
        <taxon>PACMAD clade</taxon>
        <taxon>Arundinoideae</taxon>
        <taxon>Arundineae</taxon>
        <taxon>Arundo</taxon>
    </lineage>
</organism>
<dbReference type="EMBL" id="GBRH01264773">
    <property type="protein sequence ID" value="JAD33122.1"/>
    <property type="molecule type" value="Transcribed_RNA"/>
</dbReference>
<protein>
    <submittedName>
        <fullName evidence="1">Uncharacterized protein</fullName>
    </submittedName>
</protein>
<dbReference type="AlphaFoldDB" id="A0A0A8ZE55"/>
<reference evidence="1" key="2">
    <citation type="journal article" date="2015" name="Data Brief">
        <title>Shoot transcriptome of the giant reed, Arundo donax.</title>
        <authorList>
            <person name="Barrero R.A."/>
            <person name="Guerrero F.D."/>
            <person name="Moolhuijzen P."/>
            <person name="Goolsby J.A."/>
            <person name="Tidwell J."/>
            <person name="Bellgard S.E."/>
            <person name="Bellgard M.I."/>
        </authorList>
    </citation>
    <scope>NUCLEOTIDE SEQUENCE</scope>
    <source>
        <tissue evidence="1">Shoot tissue taken approximately 20 cm above the soil surface</tissue>
    </source>
</reference>
<sequence>MCSEQNKEWLFQDFCMLICIITCRFPH</sequence>
<proteinExistence type="predicted"/>
<reference evidence="1" key="1">
    <citation type="submission" date="2014-09" db="EMBL/GenBank/DDBJ databases">
        <authorList>
            <person name="Magalhaes I.L.F."/>
            <person name="Oliveira U."/>
            <person name="Santos F.R."/>
            <person name="Vidigal T.H.D.A."/>
            <person name="Brescovit A.D."/>
            <person name="Santos A.J."/>
        </authorList>
    </citation>
    <scope>NUCLEOTIDE SEQUENCE</scope>
    <source>
        <tissue evidence="1">Shoot tissue taken approximately 20 cm above the soil surface</tissue>
    </source>
</reference>
<accession>A0A0A8ZE55</accession>
<evidence type="ECO:0000313" key="1">
    <source>
        <dbReference type="EMBL" id="JAD33122.1"/>
    </source>
</evidence>